<keyword evidence="1" id="KW-0732">Signal</keyword>
<protein>
    <submittedName>
        <fullName evidence="2">Uncharacterized protein</fullName>
    </submittedName>
</protein>
<feature type="non-terminal residue" evidence="2">
    <location>
        <position position="67"/>
    </location>
</feature>
<accession>A0A4Y2GB59</accession>
<evidence type="ECO:0000313" key="2">
    <source>
        <dbReference type="EMBL" id="GBM49945.1"/>
    </source>
</evidence>
<sequence>MKLLPVSILLCCLAESFSSPYSAPESLENPKTSKPEAYWTLSDVHMLNLKCEKGQVLYVIDALRDCR</sequence>
<comment type="caution">
    <text evidence="2">The sequence shown here is derived from an EMBL/GenBank/DDBJ whole genome shotgun (WGS) entry which is preliminary data.</text>
</comment>
<proteinExistence type="predicted"/>
<evidence type="ECO:0000313" key="3">
    <source>
        <dbReference type="Proteomes" id="UP000499080"/>
    </source>
</evidence>
<reference evidence="2 3" key="1">
    <citation type="journal article" date="2019" name="Sci. Rep.">
        <title>Orb-weaving spider Araneus ventricosus genome elucidates the spidroin gene catalogue.</title>
        <authorList>
            <person name="Kono N."/>
            <person name="Nakamura H."/>
            <person name="Ohtoshi R."/>
            <person name="Moran D.A.P."/>
            <person name="Shinohara A."/>
            <person name="Yoshida Y."/>
            <person name="Fujiwara M."/>
            <person name="Mori M."/>
            <person name="Tomita M."/>
            <person name="Arakawa K."/>
        </authorList>
    </citation>
    <scope>NUCLEOTIDE SEQUENCE [LARGE SCALE GENOMIC DNA]</scope>
</reference>
<dbReference type="EMBL" id="BGPR01001278">
    <property type="protein sequence ID" value="GBM49945.1"/>
    <property type="molecule type" value="Genomic_DNA"/>
</dbReference>
<dbReference type="AlphaFoldDB" id="A0A4Y2GB59"/>
<dbReference type="Proteomes" id="UP000499080">
    <property type="component" value="Unassembled WGS sequence"/>
</dbReference>
<feature type="chain" id="PRO_5021447488" evidence="1">
    <location>
        <begin position="19"/>
        <end position="67"/>
    </location>
</feature>
<gene>
    <name evidence="2" type="ORF">AVEN_44648_1</name>
</gene>
<name>A0A4Y2GB59_ARAVE</name>
<evidence type="ECO:0000256" key="1">
    <source>
        <dbReference type="SAM" id="SignalP"/>
    </source>
</evidence>
<feature type="signal peptide" evidence="1">
    <location>
        <begin position="1"/>
        <end position="18"/>
    </location>
</feature>
<keyword evidence="3" id="KW-1185">Reference proteome</keyword>
<organism evidence="2 3">
    <name type="scientific">Araneus ventricosus</name>
    <name type="common">Orbweaver spider</name>
    <name type="synonym">Epeira ventricosa</name>
    <dbReference type="NCBI Taxonomy" id="182803"/>
    <lineage>
        <taxon>Eukaryota</taxon>
        <taxon>Metazoa</taxon>
        <taxon>Ecdysozoa</taxon>
        <taxon>Arthropoda</taxon>
        <taxon>Chelicerata</taxon>
        <taxon>Arachnida</taxon>
        <taxon>Araneae</taxon>
        <taxon>Araneomorphae</taxon>
        <taxon>Entelegynae</taxon>
        <taxon>Araneoidea</taxon>
        <taxon>Araneidae</taxon>
        <taxon>Araneus</taxon>
    </lineage>
</organism>